<dbReference type="OrthoDB" id="538223at2759"/>
<dbReference type="Pfam" id="PF24883">
    <property type="entry name" value="NPHP3_N"/>
    <property type="match status" value="1"/>
</dbReference>
<keyword evidence="2" id="KW-0677">Repeat</keyword>
<comment type="caution">
    <text evidence="4">The sequence shown here is derived from an EMBL/GenBank/DDBJ whole genome shotgun (WGS) entry which is preliminary data.</text>
</comment>
<dbReference type="SUPFAM" id="SSF50978">
    <property type="entry name" value="WD40 repeat-like"/>
    <property type="match status" value="1"/>
</dbReference>
<dbReference type="InterPro" id="IPR056884">
    <property type="entry name" value="NPHP3-like_N"/>
</dbReference>
<evidence type="ECO:0000256" key="2">
    <source>
        <dbReference type="ARBA" id="ARBA00022737"/>
    </source>
</evidence>
<gene>
    <name evidence="4" type="ORF">FAGAP_8805</name>
</gene>
<dbReference type="InterPro" id="IPR007111">
    <property type="entry name" value="NACHT_NTPase"/>
</dbReference>
<dbReference type="SUPFAM" id="SSF50969">
    <property type="entry name" value="YVTN repeat-like/Quinoprotein amine dehydrogenase"/>
    <property type="match status" value="2"/>
</dbReference>
<dbReference type="SUPFAM" id="SSF52540">
    <property type="entry name" value="P-loop containing nucleoside triphosphate hydrolases"/>
    <property type="match status" value="1"/>
</dbReference>
<dbReference type="InterPro" id="IPR011044">
    <property type="entry name" value="Quino_amine_DH_bsu"/>
</dbReference>
<evidence type="ECO:0000259" key="3">
    <source>
        <dbReference type="PROSITE" id="PS50837"/>
    </source>
</evidence>
<evidence type="ECO:0000313" key="5">
    <source>
        <dbReference type="Proteomes" id="UP000737391"/>
    </source>
</evidence>
<evidence type="ECO:0000256" key="1">
    <source>
        <dbReference type="ARBA" id="ARBA00022574"/>
    </source>
</evidence>
<keyword evidence="1" id="KW-0853">WD repeat</keyword>
<organism evidence="4 5">
    <name type="scientific">Fusarium agapanthi</name>
    <dbReference type="NCBI Taxonomy" id="1803897"/>
    <lineage>
        <taxon>Eukaryota</taxon>
        <taxon>Fungi</taxon>
        <taxon>Dikarya</taxon>
        <taxon>Ascomycota</taxon>
        <taxon>Pezizomycotina</taxon>
        <taxon>Sordariomycetes</taxon>
        <taxon>Hypocreomycetidae</taxon>
        <taxon>Hypocreales</taxon>
        <taxon>Nectriaceae</taxon>
        <taxon>Fusarium</taxon>
        <taxon>Fusarium fujikuroi species complex</taxon>
    </lineage>
</organism>
<dbReference type="SMART" id="SM00320">
    <property type="entry name" value="WD40"/>
    <property type="match status" value="8"/>
</dbReference>
<name>A0A9P5B6A3_9HYPO</name>
<protein>
    <submittedName>
        <fullName evidence="4">Vegetative incompatibility HET-E-1</fullName>
    </submittedName>
</protein>
<proteinExistence type="predicted"/>
<dbReference type="Proteomes" id="UP000737391">
    <property type="component" value="Unassembled WGS sequence"/>
</dbReference>
<dbReference type="InterPro" id="IPR001680">
    <property type="entry name" value="WD40_rpt"/>
</dbReference>
<dbReference type="PANTHER" id="PTHR19848:SF8">
    <property type="entry name" value="F-BOX AND WD REPEAT DOMAIN CONTAINING 7"/>
    <property type="match status" value="1"/>
</dbReference>
<keyword evidence="5" id="KW-1185">Reference proteome</keyword>
<dbReference type="InterPro" id="IPR027417">
    <property type="entry name" value="P-loop_NTPase"/>
</dbReference>
<dbReference type="Pfam" id="PF00400">
    <property type="entry name" value="WD40"/>
    <property type="match status" value="3"/>
</dbReference>
<evidence type="ECO:0000313" key="4">
    <source>
        <dbReference type="EMBL" id="KAF4495055.1"/>
    </source>
</evidence>
<dbReference type="InterPro" id="IPR036322">
    <property type="entry name" value="WD40_repeat_dom_sf"/>
</dbReference>
<sequence length="1477" mass="167006">MSGLEGLGIVANVIAVVDLSLKVISWCSKYAQDVKDSSDGRARLLQAAITLHYESEKIRHLLAGKNGSKFKASQKLAHAMGSSEVQLRELESLLSDKTNCSSLRWPLRKEKVESAIRNIENATKTLLEVLQIDTAGIILDIDDRTEAGHRRAVIDQLPYVSDAVWDSHAEEHNATCLENTRKDVLREIKEWTEDTTDQPKTVFWLNGMAGTGKSTISCTIARSLSEAGRLGASFFFKRGELNREKISKFVPTIACQLATNRSALESHIYKAILHDPTIASKAVRVQFERLILEPLSQGSTEIRDQKPITIVVDALDECESDADIYLIINLFSRTRDIKKPRTRVFVTSRPDLPVRLGFNDVQGTYQDLVLHEIPARLIEHDISKFLIHEADLIKRRWDSSVAEGRKLPANWPGNATIQLLAKRAAPLFIFAATVCRFIADRRHGSPDEQLQRFLESSAEDTPSRMELTYGPVLGQLLGSHCSKRKKETIIHEVKRIVGTIINLAIPLSSSTLSRLIRIDQKTIDVRLDFLHSVLSIPPSSHAPIRMFHSSFRDYLMDPDVEGNPFQIDKKKSARDLVGDCFRAMEGLKTDVCHLGIPGMLRSTLRPEVIDQCLTPEVRYACVYWIHHQMVAGITPRDATGILKFLEKHLLHWFEAMILLGKVYLITEQIRSLKSALEKKSTVDVKLINLLDDAIRFVDKDTEMINLPPLQIYHSILVFAPTNSVVRKTFVTEIPAYLRRVTGRRADWDPRLRSFENSKPRGRCLGDQRSTVFSPGSDVLYSVCSGEYARAWRCDTGECIEEHQTEKGSLMALSPDGKYLAVTTPEHKISLSSDTIAHVLEPTQNTALGDLAFSRDSALLWACSIKGQVKVWNVTTGDCVKDLKCPWVLKLPESREDYECKFKFSLDHFIALLVPDYVDAHIWFLKYGEEEKSFDIALSEDDHIKHSAFSPDGKVLATLSARDSVMKIWDLQIGQCVWQLEAESVRRIMDFAFSPDSRLLAIAYYSCSILVWDFRSGKCSAKLDIRHRRSLSVISFSPDMDSLLLISKRVNGLSQIDVCNIEVWNLNAEACVTTMRCHEDDIHHLLWSPDGQTFASVRHGGGAIQLWDWPSLLKEPLEDSEETMSLILSHDASTVVASYEKNQLRAWDAATGEMLHEIRTKDQSSRMRSYKLSPDSAFIVTDRWDEAAVWGTRGGHCAWQFIQDYKRNTVHFSPDSYRIAVCIDSYLGSGPCIEIWKRTNGTFDLEHTWREMWAYHFLFSPSGSLLFINHGKGIRILNCDTREVLQEIPFNRYEIAVVSMAIVEDSSTFALGLTSEIQIWNLESMICVQQLRMKSASNLILSSTGALLAGQILNDLRIWNWKTGEMLADIKLSENTWKINAFLPDNSGILSNYGVIPMNLGTISSQYLKPTFRLKNHCIQWKENDLIQLPREFRGVQTAILATDSELTVALGFSSQRVTVLKISEDELRRLLPLIKET</sequence>
<dbReference type="Gene3D" id="2.130.10.10">
    <property type="entry name" value="YVTN repeat-like/Quinoprotein amine dehydrogenase"/>
    <property type="match status" value="3"/>
</dbReference>
<reference evidence="4" key="1">
    <citation type="submission" date="2020-01" db="EMBL/GenBank/DDBJ databases">
        <title>Identification and distribution of gene clusters putatively required for synthesis of sphingolipid metabolism inhibitors in phylogenetically diverse species of the filamentous fungus Fusarium.</title>
        <authorList>
            <person name="Kim H.-S."/>
            <person name="Busman M."/>
            <person name="Brown D.W."/>
            <person name="Divon H."/>
            <person name="Uhlig S."/>
            <person name="Proctor R.H."/>
        </authorList>
    </citation>
    <scope>NUCLEOTIDE SEQUENCE</scope>
    <source>
        <strain evidence="4">NRRL 31653</strain>
    </source>
</reference>
<feature type="domain" description="NACHT" evidence="3">
    <location>
        <begin position="201"/>
        <end position="351"/>
    </location>
</feature>
<dbReference type="PROSITE" id="PS50837">
    <property type="entry name" value="NACHT"/>
    <property type="match status" value="1"/>
</dbReference>
<dbReference type="EMBL" id="LUFC02000698">
    <property type="protein sequence ID" value="KAF4495055.1"/>
    <property type="molecule type" value="Genomic_DNA"/>
</dbReference>
<dbReference type="InterPro" id="IPR015943">
    <property type="entry name" value="WD40/YVTN_repeat-like_dom_sf"/>
</dbReference>
<dbReference type="Gene3D" id="3.40.50.300">
    <property type="entry name" value="P-loop containing nucleotide triphosphate hydrolases"/>
    <property type="match status" value="1"/>
</dbReference>
<dbReference type="PANTHER" id="PTHR19848">
    <property type="entry name" value="WD40 REPEAT PROTEIN"/>
    <property type="match status" value="1"/>
</dbReference>
<accession>A0A9P5B6A3</accession>